<evidence type="ECO:0000313" key="3">
    <source>
        <dbReference type="EMBL" id="KAD3068198.1"/>
    </source>
</evidence>
<dbReference type="Proteomes" id="UP000326396">
    <property type="component" value="Linkage Group LG7"/>
</dbReference>
<comment type="caution">
    <text evidence="3">The sequence shown here is derived from an EMBL/GenBank/DDBJ whole genome shotgun (WGS) entry which is preliminary data.</text>
</comment>
<name>A0A5N6M339_9ASTR</name>
<proteinExistence type="predicted"/>
<dbReference type="EMBL" id="SZYD01000017">
    <property type="protein sequence ID" value="KAD3068198.1"/>
    <property type="molecule type" value="Genomic_DNA"/>
</dbReference>
<feature type="region of interest" description="Disordered" evidence="1">
    <location>
        <begin position="180"/>
        <end position="217"/>
    </location>
</feature>
<dbReference type="InterPro" id="IPR032795">
    <property type="entry name" value="DUF3741-assoc"/>
</dbReference>
<reference evidence="3 4" key="1">
    <citation type="submission" date="2019-05" db="EMBL/GenBank/DDBJ databases">
        <title>Mikania micrantha, genome provides insights into the molecular mechanism of rapid growth.</title>
        <authorList>
            <person name="Liu B."/>
        </authorList>
    </citation>
    <scope>NUCLEOTIDE SEQUENCE [LARGE SCALE GENOMIC DNA]</scope>
    <source>
        <strain evidence="3">NLD-2019</strain>
        <tissue evidence="3">Leaf</tissue>
    </source>
</reference>
<evidence type="ECO:0000313" key="4">
    <source>
        <dbReference type="Proteomes" id="UP000326396"/>
    </source>
</evidence>
<evidence type="ECO:0000256" key="1">
    <source>
        <dbReference type="SAM" id="MobiDB-lite"/>
    </source>
</evidence>
<feature type="domain" description="DUF3741" evidence="2">
    <location>
        <begin position="69"/>
        <end position="83"/>
    </location>
</feature>
<gene>
    <name evidence="3" type="ORF">E3N88_36078</name>
</gene>
<accession>A0A5N6M339</accession>
<organism evidence="3 4">
    <name type="scientific">Mikania micrantha</name>
    <name type="common">bitter vine</name>
    <dbReference type="NCBI Taxonomy" id="192012"/>
    <lineage>
        <taxon>Eukaryota</taxon>
        <taxon>Viridiplantae</taxon>
        <taxon>Streptophyta</taxon>
        <taxon>Embryophyta</taxon>
        <taxon>Tracheophyta</taxon>
        <taxon>Spermatophyta</taxon>
        <taxon>Magnoliopsida</taxon>
        <taxon>eudicotyledons</taxon>
        <taxon>Gunneridae</taxon>
        <taxon>Pentapetalae</taxon>
        <taxon>asterids</taxon>
        <taxon>campanulids</taxon>
        <taxon>Asterales</taxon>
        <taxon>Asteraceae</taxon>
        <taxon>Asteroideae</taxon>
        <taxon>Heliantheae alliance</taxon>
        <taxon>Eupatorieae</taxon>
        <taxon>Mikania</taxon>
    </lineage>
</organism>
<protein>
    <recommendedName>
        <fullName evidence="2">DUF3741 domain-containing protein</fullName>
    </recommendedName>
</protein>
<evidence type="ECO:0000259" key="2">
    <source>
        <dbReference type="Pfam" id="PF14383"/>
    </source>
</evidence>
<sequence>MKFLYSPSSSSTTEIHPDYTATSCIPAILRRLLCFHSLPTFPLDNHIKESCQSNEFDKLYCANKLRSNPGIVGKLMGLDSMPAGKLIDNCGELKLQRKGNCLVLEAPTFVELENEKFIILSFEGGGKDKELKLNSSKYRKGLVESKGKARNKVNQETIITQSSMNDNEVMNSCKLSNLGKNSGRSCDSDGVKRAIPRKKKHEKVETESDSENSSPVSVLEFSVHQEAAYSGNENLKSKNSNSRRKLSGDLDKNAPSPSSSSSSSSSSRTSGCNSVDDGELSCIKGKESDGLEKKNLEIGDSNEMWEEICKMAERDVMDSSRVQMGRWKGEDVEEIGVFFELQILDQLIVEIFPVT</sequence>
<dbReference type="AlphaFoldDB" id="A0A5N6M339"/>
<dbReference type="PANTHER" id="PTHR35499">
    <property type="entry name" value="OS05G0128300 PROTEIN"/>
    <property type="match status" value="1"/>
</dbReference>
<feature type="region of interest" description="Disordered" evidence="1">
    <location>
        <begin position="229"/>
        <end position="276"/>
    </location>
</feature>
<dbReference type="Pfam" id="PF14383">
    <property type="entry name" value="VARLMGL"/>
    <property type="match status" value="1"/>
</dbReference>
<feature type="compositionally biased region" description="Low complexity" evidence="1">
    <location>
        <begin position="255"/>
        <end position="267"/>
    </location>
</feature>
<dbReference type="OrthoDB" id="1924799at2759"/>
<keyword evidence="4" id="KW-1185">Reference proteome</keyword>
<dbReference type="PANTHER" id="PTHR35499:SF1">
    <property type="entry name" value="DUF3741 DOMAIN-CONTAINING PROTEIN"/>
    <property type="match status" value="1"/>
</dbReference>